<keyword evidence="17" id="KW-0408">Iron</keyword>
<dbReference type="EMBL" id="BTGB01000009">
    <property type="protein sequence ID" value="GMM48894.1"/>
    <property type="molecule type" value="Genomic_DNA"/>
</dbReference>
<keyword evidence="19" id="KW-0238">DNA-binding</keyword>
<keyword evidence="8" id="KW-0235">DNA replication</keyword>
<feature type="region of interest" description="Disordered" evidence="26">
    <location>
        <begin position="230"/>
        <end position="296"/>
    </location>
</feature>
<proteinExistence type="inferred from homology"/>
<keyword evidence="15 31" id="KW-0347">Helicase</keyword>
<dbReference type="InterPro" id="IPR026851">
    <property type="entry name" value="Dna2/JHS1_DEXXQ-box"/>
</dbReference>
<feature type="domain" description="DNA2/NAM7 helicase helicase" evidence="28">
    <location>
        <begin position="1065"/>
        <end position="1171"/>
    </location>
</feature>
<evidence type="ECO:0000256" key="22">
    <source>
        <dbReference type="ARBA" id="ARBA00023242"/>
    </source>
</evidence>
<dbReference type="CDD" id="cd18808">
    <property type="entry name" value="SF1_C_Upf1"/>
    <property type="match status" value="1"/>
</dbReference>
<evidence type="ECO:0000259" key="27">
    <source>
        <dbReference type="Pfam" id="PF08696"/>
    </source>
</evidence>
<feature type="domain" description="DNA2/NAM7 helicase-like C-terminal" evidence="29">
    <location>
        <begin position="1250"/>
        <end position="1451"/>
    </location>
</feature>
<evidence type="ECO:0000256" key="4">
    <source>
        <dbReference type="ARBA" id="ARBA00007913"/>
    </source>
</evidence>
<keyword evidence="18" id="KW-0411">Iron-sulfur</keyword>
<keyword evidence="21" id="KW-0234">DNA repair</keyword>
<gene>
    <name evidence="31" type="ORF">DAPK24_054920</name>
</gene>
<dbReference type="Pfam" id="PF21123">
    <property type="entry name" value="Dna2_Rift"/>
    <property type="match status" value="1"/>
</dbReference>
<feature type="region of interest" description="Disordered" evidence="26">
    <location>
        <begin position="1"/>
        <end position="40"/>
    </location>
</feature>
<keyword evidence="13" id="KW-0227">DNA damage</keyword>
<feature type="compositionally biased region" description="Polar residues" evidence="26">
    <location>
        <begin position="261"/>
        <end position="281"/>
    </location>
</feature>
<dbReference type="PANTHER" id="PTHR43788">
    <property type="entry name" value="DNA2/NAM7 HELICASE FAMILY MEMBER"/>
    <property type="match status" value="1"/>
</dbReference>
<feature type="compositionally biased region" description="Basic and acidic residues" evidence="26">
    <location>
        <begin position="323"/>
        <end position="339"/>
    </location>
</feature>
<dbReference type="CDD" id="cd18041">
    <property type="entry name" value="DEXXQc_DNA2"/>
    <property type="match status" value="1"/>
</dbReference>
<dbReference type="InterPro" id="IPR048459">
    <property type="entry name" value="DNA2_Rift"/>
</dbReference>
<keyword evidence="9" id="KW-0540">Nuclease</keyword>
<feature type="region of interest" description="Disordered" evidence="26">
    <location>
        <begin position="322"/>
        <end position="346"/>
    </location>
</feature>
<keyword evidence="16" id="KW-0067">ATP-binding</keyword>
<comment type="catalytic activity">
    <reaction evidence="25">
        <text>ATP + H2O = ADP + phosphate + H(+)</text>
        <dbReference type="Rhea" id="RHEA:13065"/>
        <dbReference type="ChEBI" id="CHEBI:15377"/>
        <dbReference type="ChEBI" id="CHEBI:15378"/>
        <dbReference type="ChEBI" id="CHEBI:30616"/>
        <dbReference type="ChEBI" id="CHEBI:43474"/>
        <dbReference type="ChEBI" id="CHEBI:456216"/>
        <dbReference type="EC" id="3.6.4.12"/>
    </reaction>
</comment>
<evidence type="ECO:0000256" key="9">
    <source>
        <dbReference type="ARBA" id="ARBA00022722"/>
    </source>
</evidence>
<dbReference type="InterPro" id="IPR041677">
    <property type="entry name" value="DNA2/NAM7_AAA_11"/>
</dbReference>
<keyword evidence="20" id="KW-0496">Mitochondrion</keyword>
<evidence type="ECO:0000256" key="16">
    <source>
        <dbReference type="ARBA" id="ARBA00022840"/>
    </source>
</evidence>
<protein>
    <recommendedName>
        <fullName evidence="6">DNA replication ATP-dependent helicase/nuclease DNA2</fullName>
        <ecNumber evidence="5">3.6.4.12</ecNumber>
    </recommendedName>
    <alternativeName>
        <fullName evidence="24">DNA replication ATP-dependent helicase-like homolog</fullName>
    </alternativeName>
</protein>
<dbReference type="GO" id="GO:0003677">
    <property type="term" value="F:DNA binding"/>
    <property type="evidence" value="ECO:0007669"/>
    <property type="project" value="UniProtKB-KW"/>
</dbReference>
<keyword evidence="12" id="KW-0255">Endonuclease</keyword>
<feature type="domain" description="DNA replication factor Dna2 N-terminal" evidence="27">
    <location>
        <begin position="520"/>
        <end position="712"/>
    </location>
</feature>
<dbReference type="Pfam" id="PF08696">
    <property type="entry name" value="Dna2"/>
    <property type="match status" value="1"/>
</dbReference>
<evidence type="ECO:0000259" key="29">
    <source>
        <dbReference type="Pfam" id="PF13087"/>
    </source>
</evidence>
<comment type="similarity">
    <text evidence="4">Belongs to the DNA2/NAM7 helicase family.</text>
</comment>
<evidence type="ECO:0000256" key="21">
    <source>
        <dbReference type="ARBA" id="ARBA00023204"/>
    </source>
</evidence>
<dbReference type="FunFam" id="3.40.50.300:FF:000721">
    <property type="entry name" value="DNA replication ATP-dependent helicase/nuclease DNA2"/>
    <property type="match status" value="1"/>
</dbReference>
<comment type="cofactor">
    <cofactor evidence="1">
        <name>[4Fe-4S] cluster</name>
        <dbReference type="ChEBI" id="CHEBI:49883"/>
    </cofactor>
</comment>
<dbReference type="GO" id="GO:0005524">
    <property type="term" value="F:ATP binding"/>
    <property type="evidence" value="ECO:0007669"/>
    <property type="project" value="UniProtKB-KW"/>
</dbReference>
<reference evidence="31 32" key="1">
    <citation type="journal article" date="2023" name="Elife">
        <title>Identification of key yeast species and microbe-microbe interactions impacting larval growth of Drosophila in the wild.</title>
        <authorList>
            <person name="Mure A."/>
            <person name="Sugiura Y."/>
            <person name="Maeda R."/>
            <person name="Honda K."/>
            <person name="Sakurai N."/>
            <person name="Takahashi Y."/>
            <person name="Watada M."/>
            <person name="Katoh T."/>
            <person name="Gotoh A."/>
            <person name="Gotoh Y."/>
            <person name="Taniguchi I."/>
            <person name="Nakamura K."/>
            <person name="Hayashi T."/>
            <person name="Katayama T."/>
            <person name="Uemura T."/>
            <person name="Hattori Y."/>
        </authorList>
    </citation>
    <scope>NUCLEOTIDE SEQUENCE [LARGE SCALE GENOMIC DNA]</scope>
    <source>
        <strain evidence="31 32">PK-24</strain>
    </source>
</reference>
<sequence>MDDDERRPAKRLKVSESFKTNDGPKNSVVGSTDTKTTEKRTKLKTKRVGGGNGIMNTIEREDLNSKKKAISVGELKAFKENKKTGLSSKMLTSVIDLNNESDVSTNAGSSPFKIIRSSQEFNIDSPLNNRNPLVGGNDERSNAIHTPLAFKTRPSSDDGIFWITTPQSGNDMSLVLNAGDVSANMETKLPSSPLKDNQKDASLTELPDTLLDPELKNLLGKYDKMVRTKTLAGNGSDSPTLNRANSDSKALNTLHRGSKGSKASSTQIIASKSTLNDSVENSLRKVSGDKSSTENDNLDLSRMLVQIATKLKTSNTTAAVEYNEEHSEMEIKKESKKDIDDEESDDFSDDIDFSEVLINATQAAPVKPQNTQPVVESDDSFSDDDDDDLMDKIELGLTQNQLRPTGRSVTDQTDIDEFGNDGIETNKVISEIKEMSINYTNTINRYKGMVVTNELENMNDSNNKPFQLYDEKENLAKSAINYSTLKRFQIKDIHQGIFKRDSHANKQYVLKCLAPDDTYINIMVRDHWTSLNFKVNDVIHIIATNGNDRYQLVDKDQNLLIWNPDTLISATRIADAVGCKRKSIINQKFAGPGVVGLPLILGTIVHSLFQQCLTAKRLDEEFVLAVISEEINLHIYEIYMIDKSSEDIKNMVLEHFSYIKDWIKVYIPDELGQCNNTLDKRTEFKAKNVLNIEENILSPVFGIRGLIDVVIEAQMNDNSKLVVPLEIKTGREYISNKAQVSLYTLLVKQRYNVESFYTSLVYTKLQQCYLSAIKHNDIKLLVNIRNELSQYLVYAVTEMPPILEQSSCERCFVVNHCMVLNKLTEDGTAEKSGIDSQMYKDLTDQLENPLYKKFYTHWDRLITKEEGLLQFAKADLWRKTSDNRENNGGNCVSNLKVISCDYNHANQQYVYTFKRDDPKRLPLNASQLAISDRVIISDEEGNFGLATGFVKSIKPTTVIITTSNNWSDLAVKLDGFDETNNQVFKSVLGDPSEINTRNLSLATKSKLYRIDKDLISVGMATARHNLLNLFLPITGDYKTRGLVVDLRKPEFGKPRYEYDTKNSAMNNDQIRAIEKVSQMEDYALILGMPGTGKTTVIATIIDCIVKKGMTVLITSYTHSAVDNICEKLIRNAEERGEELSLLRVGALSKISSIVQPYAMNGKEFEEKVKSKKDFDKAIDCKIVASTCLGISDVFFTDLTRFDYCIVDEASQVALPIVLGPISFSDKFILVGDHYQLPPLVIHPEAKQDGLDQSLFKILSEAHPESVCELTYQYRMCSDIMSLSNELIYDGRLKCGSEKVSNQMLKMPFFESLPIRDTCINEIIRPERRVVFIDEDYVKNIHEISFGDKIENPGEAKLIAIVIKSLVLSGVREENIGVMSFYRAQLKHFFQYLNRYKDIEILTADRFQGRDKDVIIISLVRSEVLGDLLKEWRRVNVAMTRAKCKLMIFGSKKLLESSKEFKEFMDLINCNGWCYSLKEGDEKEMEEVDFFQNEFNLPVSDSQGSINISRNTTQNRIDSQSKVIQKSKILKSVIEDIQ</sequence>
<evidence type="ECO:0000256" key="11">
    <source>
        <dbReference type="ARBA" id="ARBA00022741"/>
    </source>
</evidence>
<evidence type="ECO:0000256" key="19">
    <source>
        <dbReference type="ARBA" id="ARBA00023125"/>
    </source>
</evidence>
<evidence type="ECO:0000256" key="10">
    <source>
        <dbReference type="ARBA" id="ARBA00022723"/>
    </source>
</evidence>
<dbReference type="GO" id="GO:0035861">
    <property type="term" value="C:site of double-strand break"/>
    <property type="evidence" value="ECO:0007669"/>
    <property type="project" value="UniProtKB-ARBA"/>
</dbReference>
<evidence type="ECO:0000256" key="14">
    <source>
        <dbReference type="ARBA" id="ARBA00022801"/>
    </source>
</evidence>
<dbReference type="Gene3D" id="3.90.320.10">
    <property type="match status" value="1"/>
</dbReference>
<keyword evidence="10" id="KW-0479">Metal-binding</keyword>
<evidence type="ECO:0000256" key="24">
    <source>
        <dbReference type="ARBA" id="ARBA00032548"/>
    </source>
</evidence>
<evidence type="ECO:0000256" key="1">
    <source>
        <dbReference type="ARBA" id="ARBA00001966"/>
    </source>
</evidence>
<dbReference type="InterPro" id="IPR027417">
    <property type="entry name" value="P-loop_NTPase"/>
</dbReference>
<evidence type="ECO:0000256" key="6">
    <source>
        <dbReference type="ARBA" id="ARBA00021516"/>
    </source>
</evidence>
<dbReference type="GO" id="GO:0017116">
    <property type="term" value="F:single-stranded DNA helicase activity"/>
    <property type="evidence" value="ECO:0007669"/>
    <property type="project" value="InterPro"/>
</dbReference>
<dbReference type="InterPro" id="IPR047187">
    <property type="entry name" value="SF1_C_Upf1"/>
</dbReference>
<dbReference type="InterPro" id="IPR011604">
    <property type="entry name" value="PDDEXK-like_dom_sf"/>
</dbReference>
<evidence type="ECO:0000256" key="5">
    <source>
        <dbReference type="ARBA" id="ARBA00012551"/>
    </source>
</evidence>
<accession>A0AAV5RBF4</accession>
<dbReference type="EC" id="3.6.4.12" evidence="5"/>
<organism evidence="31 32">
    <name type="scientific">Pichia kluyveri</name>
    <name type="common">Yeast</name>
    <dbReference type="NCBI Taxonomy" id="36015"/>
    <lineage>
        <taxon>Eukaryota</taxon>
        <taxon>Fungi</taxon>
        <taxon>Dikarya</taxon>
        <taxon>Ascomycota</taxon>
        <taxon>Saccharomycotina</taxon>
        <taxon>Pichiomycetes</taxon>
        <taxon>Pichiales</taxon>
        <taxon>Pichiaceae</taxon>
        <taxon>Pichia</taxon>
    </lineage>
</organism>
<dbReference type="InterPro" id="IPR041679">
    <property type="entry name" value="DNA2/NAM7-like_C"/>
</dbReference>
<dbReference type="Pfam" id="PF13086">
    <property type="entry name" value="AAA_11"/>
    <property type="match status" value="2"/>
</dbReference>
<dbReference type="Proteomes" id="UP001378960">
    <property type="component" value="Unassembled WGS sequence"/>
</dbReference>
<evidence type="ECO:0000256" key="26">
    <source>
        <dbReference type="SAM" id="MobiDB-lite"/>
    </source>
</evidence>
<keyword evidence="22" id="KW-0539">Nucleus</keyword>
<dbReference type="InterPro" id="IPR014808">
    <property type="entry name" value="DNA_replication_fac_Dna2_N"/>
</dbReference>
<evidence type="ECO:0000313" key="31">
    <source>
        <dbReference type="EMBL" id="GMM48894.1"/>
    </source>
</evidence>
<dbReference type="GO" id="GO:0046872">
    <property type="term" value="F:metal ion binding"/>
    <property type="evidence" value="ECO:0007669"/>
    <property type="project" value="UniProtKB-KW"/>
</dbReference>
<evidence type="ECO:0000256" key="7">
    <source>
        <dbReference type="ARBA" id="ARBA00022485"/>
    </source>
</evidence>
<evidence type="ECO:0000256" key="17">
    <source>
        <dbReference type="ARBA" id="ARBA00023004"/>
    </source>
</evidence>
<evidence type="ECO:0000256" key="20">
    <source>
        <dbReference type="ARBA" id="ARBA00023128"/>
    </source>
</evidence>
<dbReference type="SUPFAM" id="SSF52540">
    <property type="entry name" value="P-loop containing nucleoside triphosphate hydrolases"/>
    <property type="match status" value="1"/>
</dbReference>
<dbReference type="PANTHER" id="PTHR43788:SF8">
    <property type="entry name" value="DNA-BINDING PROTEIN SMUBP-2"/>
    <property type="match status" value="1"/>
</dbReference>
<feature type="compositionally biased region" description="Basic and acidic residues" evidence="26">
    <location>
        <begin position="282"/>
        <end position="293"/>
    </location>
</feature>
<evidence type="ECO:0000256" key="23">
    <source>
        <dbReference type="ARBA" id="ARBA00023268"/>
    </source>
</evidence>
<evidence type="ECO:0000256" key="18">
    <source>
        <dbReference type="ARBA" id="ARBA00023014"/>
    </source>
</evidence>
<evidence type="ECO:0000256" key="3">
    <source>
        <dbReference type="ARBA" id="ARBA00004173"/>
    </source>
</evidence>
<evidence type="ECO:0000259" key="30">
    <source>
        <dbReference type="Pfam" id="PF21123"/>
    </source>
</evidence>
<dbReference type="GO" id="GO:0043139">
    <property type="term" value="F:5'-3' DNA helicase activity"/>
    <property type="evidence" value="ECO:0007669"/>
    <property type="project" value="TreeGrafter"/>
</dbReference>
<dbReference type="GO" id="GO:0005739">
    <property type="term" value="C:mitochondrion"/>
    <property type="evidence" value="ECO:0007669"/>
    <property type="project" value="UniProtKB-SubCell"/>
</dbReference>
<evidence type="ECO:0000313" key="32">
    <source>
        <dbReference type="Proteomes" id="UP001378960"/>
    </source>
</evidence>
<dbReference type="InterPro" id="IPR050534">
    <property type="entry name" value="Coronavir_polyprotein_1ab"/>
</dbReference>
<keyword evidence="32" id="KW-1185">Reference proteome</keyword>
<dbReference type="GO" id="GO:0000014">
    <property type="term" value="F:single-stranded DNA endodeoxyribonuclease activity"/>
    <property type="evidence" value="ECO:0007669"/>
    <property type="project" value="UniProtKB-ARBA"/>
</dbReference>
<dbReference type="GO" id="GO:0051539">
    <property type="term" value="F:4 iron, 4 sulfur cluster binding"/>
    <property type="evidence" value="ECO:0007669"/>
    <property type="project" value="UniProtKB-KW"/>
</dbReference>
<feature type="compositionally biased region" description="Polar residues" evidence="26">
    <location>
        <begin position="17"/>
        <end position="31"/>
    </location>
</feature>
<feature type="domain" description="DNA2 rift barrel" evidence="30">
    <location>
        <begin position="883"/>
        <end position="970"/>
    </location>
</feature>
<keyword evidence="11" id="KW-0547">Nucleotide-binding</keyword>
<dbReference type="GO" id="GO:0005634">
    <property type="term" value="C:nucleus"/>
    <property type="evidence" value="ECO:0007669"/>
    <property type="project" value="UniProtKB-SubCell"/>
</dbReference>
<dbReference type="Gene3D" id="3.40.50.300">
    <property type="entry name" value="P-loop containing nucleotide triphosphate hydrolases"/>
    <property type="match status" value="2"/>
</dbReference>
<keyword evidence="14" id="KW-0378">Hydrolase</keyword>
<evidence type="ECO:0000256" key="12">
    <source>
        <dbReference type="ARBA" id="ARBA00022759"/>
    </source>
</evidence>
<dbReference type="GO" id="GO:0006302">
    <property type="term" value="P:double-strand break repair"/>
    <property type="evidence" value="ECO:0007669"/>
    <property type="project" value="UniProtKB-ARBA"/>
</dbReference>
<dbReference type="Pfam" id="PF13087">
    <property type="entry name" value="AAA_12"/>
    <property type="match status" value="1"/>
</dbReference>
<keyword evidence="23" id="KW-0511">Multifunctional enzyme</keyword>
<feature type="domain" description="DNA2/NAM7 helicase helicase" evidence="28">
    <location>
        <begin position="1179"/>
        <end position="1241"/>
    </location>
</feature>
<evidence type="ECO:0000259" key="28">
    <source>
        <dbReference type="Pfam" id="PF13086"/>
    </source>
</evidence>
<comment type="caution">
    <text evidence="31">The sequence shown here is derived from an EMBL/GenBank/DDBJ whole genome shotgun (WGS) entry which is preliminary data.</text>
</comment>
<name>A0AAV5RBF4_PICKL</name>
<comment type="subcellular location">
    <subcellularLocation>
        <location evidence="3">Mitochondrion</location>
    </subcellularLocation>
    <subcellularLocation>
        <location evidence="2">Nucleus</location>
    </subcellularLocation>
</comment>
<feature type="compositionally biased region" description="Polar residues" evidence="26">
    <location>
        <begin position="231"/>
        <end position="251"/>
    </location>
</feature>
<evidence type="ECO:0000256" key="8">
    <source>
        <dbReference type="ARBA" id="ARBA00022705"/>
    </source>
</evidence>
<evidence type="ECO:0000256" key="25">
    <source>
        <dbReference type="ARBA" id="ARBA00047995"/>
    </source>
</evidence>
<feature type="region of interest" description="Disordered" evidence="26">
    <location>
        <begin position="365"/>
        <end position="384"/>
    </location>
</feature>
<dbReference type="GO" id="GO:0006273">
    <property type="term" value="P:lagging strand elongation"/>
    <property type="evidence" value="ECO:0007669"/>
    <property type="project" value="UniProtKB-ARBA"/>
</dbReference>
<evidence type="ECO:0000256" key="15">
    <source>
        <dbReference type="ARBA" id="ARBA00022806"/>
    </source>
</evidence>
<evidence type="ECO:0000256" key="13">
    <source>
        <dbReference type="ARBA" id="ARBA00022763"/>
    </source>
</evidence>
<keyword evidence="7" id="KW-0004">4Fe-4S</keyword>
<evidence type="ECO:0000256" key="2">
    <source>
        <dbReference type="ARBA" id="ARBA00004123"/>
    </source>
</evidence>